<dbReference type="EMBL" id="CM055103">
    <property type="protein sequence ID" value="KAJ7536489.1"/>
    <property type="molecule type" value="Genomic_DNA"/>
</dbReference>
<organism evidence="1 2">
    <name type="scientific">Diphasiastrum complanatum</name>
    <name type="common">Issler's clubmoss</name>
    <name type="synonym">Lycopodium complanatum</name>
    <dbReference type="NCBI Taxonomy" id="34168"/>
    <lineage>
        <taxon>Eukaryota</taxon>
        <taxon>Viridiplantae</taxon>
        <taxon>Streptophyta</taxon>
        <taxon>Embryophyta</taxon>
        <taxon>Tracheophyta</taxon>
        <taxon>Lycopodiopsida</taxon>
        <taxon>Lycopodiales</taxon>
        <taxon>Lycopodiaceae</taxon>
        <taxon>Lycopodioideae</taxon>
        <taxon>Diphasiastrum</taxon>
    </lineage>
</organism>
<comment type="caution">
    <text evidence="1">The sequence shown here is derived from an EMBL/GenBank/DDBJ whole genome shotgun (WGS) entry which is preliminary data.</text>
</comment>
<evidence type="ECO:0000313" key="1">
    <source>
        <dbReference type="EMBL" id="KAJ7536489.1"/>
    </source>
</evidence>
<reference evidence="2" key="1">
    <citation type="journal article" date="2024" name="Proc. Natl. Acad. Sci. U.S.A.">
        <title>Extraordinary preservation of gene collinearity over three hundred million years revealed in homosporous lycophytes.</title>
        <authorList>
            <person name="Li C."/>
            <person name="Wickell D."/>
            <person name="Kuo L.Y."/>
            <person name="Chen X."/>
            <person name="Nie B."/>
            <person name="Liao X."/>
            <person name="Peng D."/>
            <person name="Ji J."/>
            <person name="Jenkins J."/>
            <person name="Williams M."/>
            <person name="Shu S."/>
            <person name="Plott C."/>
            <person name="Barry K."/>
            <person name="Rajasekar S."/>
            <person name="Grimwood J."/>
            <person name="Han X."/>
            <person name="Sun S."/>
            <person name="Hou Z."/>
            <person name="He W."/>
            <person name="Dai G."/>
            <person name="Sun C."/>
            <person name="Schmutz J."/>
            <person name="Leebens-Mack J.H."/>
            <person name="Li F.W."/>
            <person name="Wang L."/>
        </authorList>
    </citation>
    <scope>NUCLEOTIDE SEQUENCE [LARGE SCALE GENOMIC DNA]</scope>
    <source>
        <strain evidence="2">cv. PW_Plant_1</strain>
    </source>
</reference>
<proteinExistence type="predicted"/>
<gene>
    <name evidence="1" type="ORF">O6H91_12G071400</name>
</gene>
<sequence length="360" mass="38215">MATAQVPGMEAPLPGPVAAKKKTLMRAMVLESPLTPLKKVLVEVPEPACDQIRVRVLACAVCRTDLHVVDGDLKEPKLPIIPGHEIVGVIDAIGPAVDANRSPIGTRVGIPWLGRTCGSCFYCLEGAENLCDSPGFTGYQIDGGYAEYTVAHANYCFPLPDTYSDVEIAPFLCAGLIGYRSLKKTGFLSGEKNKKNIGIYGFGAAGHIIAQQVAIFEGHGIYAFTRSGDTDAQKFALQLGARWAGDSATLPPVELDAAIIFAPVGSLIPAALRAVRKGGIVVAGGIHMSNIPSFPYSILWGERQVVSVANLKRQDAVEFLLLASKLPLKTETTVFPLEQANEALASLREGRLQGAAVLVP</sequence>
<dbReference type="Proteomes" id="UP001162992">
    <property type="component" value="Chromosome 12"/>
</dbReference>
<name>A0ACC2C364_DIPCM</name>
<keyword evidence="2" id="KW-1185">Reference proteome</keyword>
<evidence type="ECO:0000313" key="2">
    <source>
        <dbReference type="Proteomes" id="UP001162992"/>
    </source>
</evidence>
<accession>A0ACC2C364</accession>
<protein>
    <submittedName>
        <fullName evidence="1">Uncharacterized protein</fullName>
    </submittedName>
</protein>